<protein>
    <submittedName>
        <fullName evidence="1">Uncharacterized protein</fullName>
    </submittedName>
</protein>
<evidence type="ECO:0000313" key="2">
    <source>
        <dbReference type="Proteomes" id="UP000054721"/>
    </source>
</evidence>
<evidence type="ECO:0000313" key="1">
    <source>
        <dbReference type="EMBL" id="KRZ47373.1"/>
    </source>
</evidence>
<dbReference type="Proteomes" id="UP000054721">
    <property type="component" value="Unassembled WGS sequence"/>
</dbReference>
<reference evidence="1 2" key="1">
    <citation type="submission" date="2015-05" db="EMBL/GenBank/DDBJ databases">
        <title>Evolution of Trichinella species and genotypes.</title>
        <authorList>
            <person name="Korhonen P.K."/>
            <person name="Edoardo P."/>
            <person name="Giuseppe L.R."/>
            <person name="Gasser R.B."/>
        </authorList>
    </citation>
    <scope>NUCLEOTIDE SEQUENCE [LARGE SCALE GENOMIC DNA]</scope>
    <source>
        <strain evidence="1">ISS10</strain>
    </source>
</reference>
<dbReference type="EMBL" id="JYDW01000876">
    <property type="protein sequence ID" value="KRZ47373.1"/>
    <property type="molecule type" value="Genomic_DNA"/>
</dbReference>
<sequence>MFYSVPSDFLGFSCNSLTYCVLQCAFHTMFYSVPV</sequence>
<dbReference type="AlphaFoldDB" id="A0A0V1KJF9"/>
<accession>A0A0V1KJF9</accession>
<comment type="caution">
    <text evidence="1">The sequence shown here is derived from an EMBL/GenBank/DDBJ whole genome shotgun (WGS) entry which is preliminary data.</text>
</comment>
<keyword evidence="2" id="KW-1185">Reference proteome</keyword>
<proteinExistence type="predicted"/>
<gene>
    <name evidence="1" type="ORF">T02_13467</name>
</gene>
<name>A0A0V1KJF9_9BILA</name>
<organism evidence="1 2">
    <name type="scientific">Trichinella nativa</name>
    <dbReference type="NCBI Taxonomy" id="6335"/>
    <lineage>
        <taxon>Eukaryota</taxon>
        <taxon>Metazoa</taxon>
        <taxon>Ecdysozoa</taxon>
        <taxon>Nematoda</taxon>
        <taxon>Enoplea</taxon>
        <taxon>Dorylaimia</taxon>
        <taxon>Trichinellida</taxon>
        <taxon>Trichinellidae</taxon>
        <taxon>Trichinella</taxon>
    </lineage>
</organism>